<dbReference type="Pfam" id="PF00356">
    <property type="entry name" value="LacI"/>
    <property type="match status" value="1"/>
</dbReference>
<dbReference type="InterPro" id="IPR028082">
    <property type="entry name" value="Peripla_BP_I"/>
</dbReference>
<keyword evidence="3" id="KW-0804">Transcription</keyword>
<protein>
    <submittedName>
        <fullName evidence="5">Transcriptional regulator, LacI family</fullName>
    </submittedName>
</protein>
<dbReference type="SUPFAM" id="SSF47413">
    <property type="entry name" value="lambda repressor-like DNA-binding domains"/>
    <property type="match status" value="1"/>
</dbReference>
<feature type="domain" description="HTH lacI-type" evidence="4">
    <location>
        <begin position="13"/>
        <end position="65"/>
    </location>
</feature>
<dbReference type="Proteomes" id="UP000003448">
    <property type="component" value="Unassembled WGS sequence"/>
</dbReference>
<dbReference type="STRING" id="1150864.MILUP08_44231"/>
<dbReference type="AlphaFoldDB" id="I0L666"/>
<evidence type="ECO:0000259" key="4">
    <source>
        <dbReference type="PROSITE" id="PS50932"/>
    </source>
</evidence>
<dbReference type="EMBL" id="CAIE01000033">
    <property type="protein sequence ID" value="CCH19313.1"/>
    <property type="molecule type" value="Genomic_DNA"/>
</dbReference>
<dbReference type="PANTHER" id="PTHR30146:SF153">
    <property type="entry name" value="LACTOSE OPERON REPRESSOR"/>
    <property type="match status" value="1"/>
</dbReference>
<evidence type="ECO:0000313" key="6">
    <source>
        <dbReference type="Proteomes" id="UP000003448"/>
    </source>
</evidence>
<evidence type="ECO:0000256" key="1">
    <source>
        <dbReference type="ARBA" id="ARBA00023015"/>
    </source>
</evidence>
<accession>I0L666</accession>
<dbReference type="SMART" id="SM00354">
    <property type="entry name" value="HTH_LACI"/>
    <property type="match status" value="1"/>
</dbReference>
<name>I0L666_9ACTN</name>
<dbReference type="InterPro" id="IPR000843">
    <property type="entry name" value="HTH_LacI"/>
</dbReference>
<comment type="caution">
    <text evidence="5">The sequence shown here is derived from an EMBL/GenBank/DDBJ whole genome shotgun (WGS) entry which is preliminary data.</text>
</comment>
<dbReference type="RefSeq" id="WP_007461355.1">
    <property type="nucleotide sequence ID" value="NZ_HF570108.1"/>
</dbReference>
<gene>
    <name evidence="5" type="ORF">MILUP08_44231</name>
</gene>
<dbReference type="GO" id="GO:0000976">
    <property type="term" value="F:transcription cis-regulatory region binding"/>
    <property type="evidence" value="ECO:0007669"/>
    <property type="project" value="TreeGrafter"/>
</dbReference>
<evidence type="ECO:0000256" key="3">
    <source>
        <dbReference type="ARBA" id="ARBA00023163"/>
    </source>
</evidence>
<evidence type="ECO:0000256" key="2">
    <source>
        <dbReference type="ARBA" id="ARBA00023125"/>
    </source>
</evidence>
<dbReference type="InterPro" id="IPR010982">
    <property type="entry name" value="Lambda_DNA-bd_dom_sf"/>
</dbReference>
<dbReference type="SUPFAM" id="SSF53822">
    <property type="entry name" value="Periplasmic binding protein-like I"/>
    <property type="match status" value="1"/>
</dbReference>
<dbReference type="CDD" id="cd01392">
    <property type="entry name" value="HTH_LacI"/>
    <property type="match status" value="1"/>
</dbReference>
<organism evidence="5 6">
    <name type="scientific">Micromonospora lupini str. Lupac 08</name>
    <dbReference type="NCBI Taxonomy" id="1150864"/>
    <lineage>
        <taxon>Bacteria</taxon>
        <taxon>Bacillati</taxon>
        <taxon>Actinomycetota</taxon>
        <taxon>Actinomycetes</taxon>
        <taxon>Micromonosporales</taxon>
        <taxon>Micromonosporaceae</taxon>
        <taxon>Micromonospora</taxon>
    </lineage>
</organism>
<dbReference type="Gene3D" id="1.10.260.40">
    <property type="entry name" value="lambda repressor-like DNA-binding domains"/>
    <property type="match status" value="1"/>
</dbReference>
<keyword evidence="6" id="KW-1185">Reference proteome</keyword>
<sequence length="345" mass="36799">MTEHRPLGPPASTTIATIAHDVGVSVATVSKVLNGHEDVAPGTRARIEESLDRHQYQRRARRSPGAGRIDLVFHEFDTGWAMEVLRGAEAVTSVAGIGLAVSQLDGAHRPPQRWLDTLLSQRPSGVLLVLCHLAETQQQQLRRQGVPFVVIDTDSATSASVPTVGSNNWNGGLLAARHLLELGHRRNAVISGPPDVLCSRARAAGFQHAHEEIGLTVDPELVRYGSFSAGAGHAHGLQLLNRPDRPTAIFAGSDTQAMGVLRAARQCGLRVPEDLSVIGYDNLPVATWTDPALTTINQPLRDMAGIATQMLLDLVGGNGPATSRIDLVTELVVRESTAPPPAQPL</sequence>
<dbReference type="PANTHER" id="PTHR30146">
    <property type="entry name" value="LACI-RELATED TRANSCRIPTIONAL REPRESSOR"/>
    <property type="match status" value="1"/>
</dbReference>
<dbReference type="PROSITE" id="PS50932">
    <property type="entry name" value="HTH_LACI_2"/>
    <property type="match status" value="1"/>
</dbReference>
<dbReference type="Gene3D" id="3.40.50.2300">
    <property type="match status" value="2"/>
</dbReference>
<evidence type="ECO:0000313" key="5">
    <source>
        <dbReference type="EMBL" id="CCH19313.1"/>
    </source>
</evidence>
<dbReference type="Pfam" id="PF13377">
    <property type="entry name" value="Peripla_BP_3"/>
    <property type="match status" value="1"/>
</dbReference>
<dbReference type="InterPro" id="IPR046335">
    <property type="entry name" value="LacI/GalR-like_sensor"/>
</dbReference>
<keyword evidence="2" id="KW-0238">DNA-binding</keyword>
<dbReference type="GO" id="GO:0003700">
    <property type="term" value="F:DNA-binding transcription factor activity"/>
    <property type="evidence" value="ECO:0007669"/>
    <property type="project" value="TreeGrafter"/>
</dbReference>
<reference evidence="6" key="1">
    <citation type="journal article" date="2012" name="J. Bacteriol.">
        <title>Genome Sequence of Micromonospora lupini Lupac 08, Isolated from Root Nodules of Lupinus angustifolius.</title>
        <authorList>
            <person name="Alonso-Vega P."/>
            <person name="Normand P."/>
            <person name="Bacigalupe R."/>
            <person name="Pujic P."/>
            <person name="Lajus A."/>
            <person name="Vallenet D."/>
            <person name="Carro L."/>
            <person name="Coll P."/>
            <person name="Trujillo M.E."/>
        </authorList>
    </citation>
    <scope>NUCLEOTIDE SEQUENCE [LARGE SCALE GENOMIC DNA]</scope>
    <source>
        <strain evidence="6">Lupac 08</strain>
    </source>
</reference>
<dbReference type="OrthoDB" id="3510266at2"/>
<keyword evidence="1" id="KW-0805">Transcription regulation</keyword>
<proteinExistence type="predicted"/>
<dbReference type="eggNOG" id="COG1609">
    <property type="taxonomic scope" value="Bacteria"/>
</dbReference>